<evidence type="ECO:0000256" key="3">
    <source>
        <dbReference type="ARBA" id="ARBA00023163"/>
    </source>
</evidence>
<feature type="compositionally biased region" description="Pro residues" evidence="5">
    <location>
        <begin position="174"/>
        <end position="190"/>
    </location>
</feature>
<comment type="subcellular location">
    <subcellularLocation>
        <location evidence="1">Nucleus</location>
    </subcellularLocation>
</comment>
<dbReference type="SUPFAM" id="SSF47396">
    <property type="entry name" value="Transcription factor IIA (TFIIA), alpha-helical domain"/>
    <property type="match status" value="1"/>
</dbReference>
<dbReference type="Pfam" id="PF03153">
    <property type="entry name" value="TFIIA"/>
    <property type="match status" value="2"/>
</dbReference>
<keyword evidence="7" id="KW-1185">Reference proteome</keyword>
<dbReference type="SMART" id="SM01371">
    <property type="entry name" value="TFIIA"/>
    <property type="match status" value="1"/>
</dbReference>
<organism evidence="6 7">
    <name type="scientific">Mycena belliarum</name>
    <dbReference type="NCBI Taxonomy" id="1033014"/>
    <lineage>
        <taxon>Eukaryota</taxon>
        <taxon>Fungi</taxon>
        <taxon>Dikarya</taxon>
        <taxon>Basidiomycota</taxon>
        <taxon>Agaricomycotina</taxon>
        <taxon>Agaricomycetes</taxon>
        <taxon>Agaricomycetidae</taxon>
        <taxon>Agaricales</taxon>
        <taxon>Marasmiineae</taxon>
        <taxon>Mycenaceae</taxon>
        <taxon>Mycena</taxon>
    </lineage>
</organism>
<name>A0AAD6TKS2_9AGAR</name>
<comment type="caution">
    <text evidence="6">The sequence shown here is derived from an EMBL/GenBank/DDBJ whole genome shotgun (WGS) entry which is preliminary data.</text>
</comment>
<dbReference type="InterPro" id="IPR004855">
    <property type="entry name" value="TFIIA_asu/bsu"/>
</dbReference>
<proteinExistence type="inferred from homology"/>
<dbReference type="InterPro" id="IPR009088">
    <property type="entry name" value="TFIIA_b-brl"/>
</dbReference>
<reference evidence="6" key="1">
    <citation type="submission" date="2023-03" db="EMBL/GenBank/DDBJ databases">
        <title>Massive genome expansion in bonnet fungi (Mycena s.s.) driven by repeated elements and novel gene families across ecological guilds.</title>
        <authorList>
            <consortium name="Lawrence Berkeley National Laboratory"/>
            <person name="Harder C.B."/>
            <person name="Miyauchi S."/>
            <person name="Viragh M."/>
            <person name="Kuo A."/>
            <person name="Thoen E."/>
            <person name="Andreopoulos B."/>
            <person name="Lu D."/>
            <person name="Skrede I."/>
            <person name="Drula E."/>
            <person name="Henrissat B."/>
            <person name="Morin E."/>
            <person name="Kohler A."/>
            <person name="Barry K."/>
            <person name="LaButti K."/>
            <person name="Morin E."/>
            <person name="Salamov A."/>
            <person name="Lipzen A."/>
            <person name="Mereny Z."/>
            <person name="Hegedus B."/>
            <person name="Baldrian P."/>
            <person name="Stursova M."/>
            <person name="Weitz H."/>
            <person name="Taylor A."/>
            <person name="Grigoriev I.V."/>
            <person name="Nagy L.G."/>
            <person name="Martin F."/>
            <person name="Kauserud H."/>
        </authorList>
    </citation>
    <scope>NUCLEOTIDE SEQUENCE</scope>
    <source>
        <strain evidence="6">CBHHK173m</strain>
    </source>
</reference>
<dbReference type="Gene3D" id="2.30.18.10">
    <property type="entry name" value="Transcription factor IIA (TFIIA), beta-barrel domain"/>
    <property type="match status" value="1"/>
</dbReference>
<evidence type="ECO:0000256" key="5">
    <source>
        <dbReference type="SAM" id="MobiDB-lite"/>
    </source>
</evidence>
<dbReference type="AlphaFoldDB" id="A0AAD6TKS2"/>
<keyword evidence="4" id="KW-0539">Nucleus</keyword>
<evidence type="ECO:0000313" key="7">
    <source>
        <dbReference type="Proteomes" id="UP001222325"/>
    </source>
</evidence>
<dbReference type="PANTHER" id="PTHR12694:SF8">
    <property type="entry name" value="TRANSCRIPTION INITIATION FACTOR IIA SUBUNIT 1"/>
    <property type="match status" value="1"/>
</dbReference>
<feature type="region of interest" description="Disordered" evidence="5">
    <location>
        <begin position="141"/>
        <end position="239"/>
    </location>
</feature>
<evidence type="ECO:0000313" key="6">
    <source>
        <dbReference type="EMBL" id="KAJ7066871.1"/>
    </source>
</evidence>
<dbReference type="GO" id="GO:0006367">
    <property type="term" value="P:transcription initiation at RNA polymerase II promoter"/>
    <property type="evidence" value="ECO:0007669"/>
    <property type="project" value="InterPro"/>
</dbReference>
<dbReference type="Proteomes" id="UP001222325">
    <property type="component" value="Unassembled WGS sequence"/>
</dbReference>
<gene>
    <name evidence="6" type="ORF">B0H15DRAFT_925969</name>
</gene>
<comment type="similarity">
    <text evidence="2">Belongs to the TFIIA subunit 1 family.</text>
</comment>
<accession>A0AAD6TKS2</accession>
<evidence type="ECO:0000256" key="1">
    <source>
        <dbReference type="ARBA" id="ARBA00004123"/>
    </source>
</evidence>
<protein>
    <submittedName>
        <fullName evidence="6">Transcription factor IIA alpha/beta subunit</fullName>
    </submittedName>
</protein>
<dbReference type="Gene3D" id="1.10.287.100">
    <property type="match status" value="1"/>
</dbReference>
<evidence type="ECO:0000256" key="4">
    <source>
        <dbReference type="ARBA" id="ARBA00023242"/>
    </source>
</evidence>
<sequence>MSNKIVPTTYRAVIDDVISAIRPAFDEFGVADDVLQELLHKWETKVIASRVADFDPPAGPAATAHHPYATTASSSAARLPQYAAYVPPTASAPVSVKTEPYSTYSLPPLPGPQFPAGFPQFPTSMQHAALYRLPQSDGPSGYAVPLTGYRMPQVDGPSASPSDSDDDDDYDAVPQPPRASHPSLAPPPRPAVASSSTNTPNSSPSKRDDPDPEAINSDLDDSDTETEDEAADDAGGPETDIVFCTYDKVARVKNKWKCVLKDGMVHSGGKDYLFTRCTGEFEW</sequence>
<dbReference type="EMBL" id="JARJCN010000158">
    <property type="protein sequence ID" value="KAJ7066871.1"/>
    <property type="molecule type" value="Genomic_DNA"/>
</dbReference>
<dbReference type="GO" id="GO:0005672">
    <property type="term" value="C:transcription factor TFIIA complex"/>
    <property type="evidence" value="ECO:0007669"/>
    <property type="project" value="InterPro"/>
</dbReference>
<feature type="compositionally biased region" description="Acidic residues" evidence="5">
    <location>
        <begin position="218"/>
        <end position="232"/>
    </location>
</feature>
<keyword evidence="3" id="KW-0804">Transcription</keyword>
<dbReference type="CDD" id="cd07976">
    <property type="entry name" value="TFIIA_alpha_beta_like"/>
    <property type="match status" value="1"/>
</dbReference>
<evidence type="ECO:0000256" key="2">
    <source>
        <dbReference type="ARBA" id="ARBA00010059"/>
    </source>
</evidence>
<feature type="compositionally biased region" description="Low complexity" evidence="5">
    <location>
        <begin position="191"/>
        <end position="204"/>
    </location>
</feature>
<dbReference type="PANTHER" id="PTHR12694">
    <property type="entry name" value="TRANSCRIPTION INITIATION FACTOR IIA SUBUNIT 1"/>
    <property type="match status" value="1"/>
</dbReference>
<dbReference type="SUPFAM" id="SSF50784">
    <property type="entry name" value="Transcription factor IIA (TFIIA), beta-barrel domain"/>
    <property type="match status" value="1"/>
</dbReference>